<accession>A0ACB8BNF8</accession>
<proteinExistence type="predicted"/>
<sequence>MTCSLKYVVVCLSLSLGSIIYVMVSFFFWQDHHFVKKMQAPPVSYNLRPRVFLVWRLMWVLLQDAFLIRLTRSTGSPASQNPGEESRNSIVIGPTTY</sequence>
<keyword evidence="2" id="KW-1185">Reference proteome</keyword>
<dbReference type="Proteomes" id="UP000790709">
    <property type="component" value="Unassembled WGS sequence"/>
</dbReference>
<protein>
    <submittedName>
        <fullName evidence="1">Uncharacterized protein</fullName>
    </submittedName>
</protein>
<comment type="caution">
    <text evidence="1">The sequence shown here is derived from an EMBL/GenBank/DDBJ whole genome shotgun (WGS) entry which is preliminary data.</text>
</comment>
<evidence type="ECO:0000313" key="2">
    <source>
        <dbReference type="Proteomes" id="UP000790709"/>
    </source>
</evidence>
<reference evidence="1" key="1">
    <citation type="journal article" date="2021" name="New Phytol.">
        <title>Evolutionary innovations through gain and loss of genes in the ectomycorrhizal Boletales.</title>
        <authorList>
            <person name="Wu G."/>
            <person name="Miyauchi S."/>
            <person name="Morin E."/>
            <person name="Kuo A."/>
            <person name="Drula E."/>
            <person name="Varga T."/>
            <person name="Kohler A."/>
            <person name="Feng B."/>
            <person name="Cao Y."/>
            <person name="Lipzen A."/>
            <person name="Daum C."/>
            <person name="Hundley H."/>
            <person name="Pangilinan J."/>
            <person name="Johnson J."/>
            <person name="Barry K."/>
            <person name="LaButti K."/>
            <person name="Ng V."/>
            <person name="Ahrendt S."/>
            <person name="Min B."/>
            <person name="Choi I.G."/>
            <person name="Park H."/>
            <person name="Plett J.M."/>
            <person name="Magnuson J."/>
            <person name="Spatafora J.W."/>
            <person name="Nagy L.G."/>
            <person name="Henrissat B."/>
            <person name="Grigoriev I.V."/>
            <person name="Yang Z.L."/>
            <person name="Xu J."/>
            <person name="Martin F.M."/>
        </authorList>
    </citation>
    <scope>NUCLEOTIDE SEQUENCE</scope>
    <source>
        <strain evidence="1">KUC20120723A-06</strain>
    </source>
</reference>
<name>A0ACB8BNF8_9AGAM</name>
<evidence type="ECO:0000313" key="1">
    <source>
        <dbReference type="EMBL" id="KAH7926402.1"/>
    </source>
</evidence>
<organism evidence="1 2">
    <name type="scientific">Leucogyrophana mollusca</name>
    <dbReference type="NCBI Taxonomy" id="85980"/>
    <lineage>
        <taxon>Eukaryota</taxon>
        <taxon>Fungi</taxon>
        <taxon>Dikarya</taxon>
        <taxon>Basidiomycota</taxon>
        <taxon>Agaricomycotina</taxon>
        <taxon>Agaricomycetes</taxon>
        <taxon>Agaricomycetidae</taxon>
        <taxon>Boletales</taxon>
        <taxon>Boletales incertae sedis</taxon>
        <taxon>Leucogyrophana</taxon>
    </lineage>
</organism>
<dbReference type="EMBL" id="MU266383">
    <property type="protein sequence ID" value="KAH7926402.1"/>
    <property type="molecule type" value="Genomic_DNA"/>
</dbReference>
<gene>
    <name evidence="1" type="ORF">BV22DRAFT_356528</name>
</gene>